<sequence length="216" mass="24136">MAKTQSQKGPLNSSVQAFLGFWFEGSAVTATPLTNRGCVSSHRAPPMYVCTGLEMEPVETRRPCQWSGIAGANGPLSQFRSFHQTRGSRRAEEREAAENEEGIQNGPRRWIHHPPLPKDDASVEKKCLFWFHHPCYHGHWWSLVLVFAKALFFIPLQPTAGIDEATKLLESAVGKSRRLTNASREEKLKKKKTGEATWELTLTVSITPPPYVPGLS</sequence>
<keyword evidence="3" id="KW-1185">Reference proteome</keyword>
<evidence type="ECO:0000256" key="1">
    <source>
        <dbReference type="SAM" id="MobiDB-lite"/>
    </source>
</evidence>
<protein>
    <submittedName>
        <fullName evidence="2">Uncharacterized protein</fullName>
    </submittedName>
</protein>
<organism evidence="2 3">
    <name type="scientific">Fusarium solani</name>
    <name type="common">Filamentous fungus</name>
    <dbReference type="NCBI Taxonomy" id="169388"/>
    <lineage>
        <taxon>Eukaryota</taxon>
        <taxon>Fungi</taxon>
        <taxon>Dikarya</taxon>
        <taxon>Ascomycota</taxon>
        <taxon>Pezizomycotina</taxon>
        <taxon>Sordariomycetes</taxon>
        <taxon>Hypocreomycetidae</taxon>
        <taxon>Hypocreales</taxon>
        <taxon>Nectriaceae</taxon>
        <taxon>Fusarium</taxon>
        <taxon>Fusarium solani species complex</taxon>
    </lineage>
</organism>
<comment type="caution">
    <text evidence="2">The sequence shown here is derived from an EMBL/GenBank/DDBJ whole genome shotgun (WGS) entry which is preliminary data.</text>
</comment>
<gene>
    <name evidence="2" type="ORF">B0J15DRAFT_471330</name>
</gene>
<evidence type="ECO:0000313" key="2">
    <source>
        <dbReference type="EMBL" id="KAH7235093.1"/>
    </source>
</evidence>
<dbReference type="EMBL" id="JAGTJS010000024">
    <property type="protein sequence ID" value="KAH7235093.1"/>
    <property type="molecule type" value="Genomic_DNA"/>
</dbReference>
<name>A0A9P9JSB7_FUSSL</name>
<proteinExistence type="predicted"/>
<feature type="region of interest" description="Disordered" evidence="1">
    <location>
        <begin position="85"/>
        <end position="113"/>
    </location>
</feature>
<evidence type="ECO:0000313" key="3">
    <source>
        <dbReference type="Proteomes" id="UP000736672"/>
    </source>
</evidence>
<reference evidence="2" key="1">
    <citation type="journal article" date="2021" name="Nat. Commun.">
        <title>Genetic determinants of endophytism in the Arabidopsis root mycobiome.</title>
        <authorList>
            <person name="Mesny F."/>
            <person name="Miyauchi S."/>
            <person name="Thiergart T."/>
            <person name="Pickel B."/>
            <person name="Atanasova L."/>
            <person name="Karlsson M."/>
            <person name="Huettel B."/>
            <person name="Barry K.W."/>
            <person name="Haridas S."/>
            <person name="Chen C."/>
            <person name="Bauer D."/>
            <person name="Andreopoulos W."/>
            <person name="Pangilinan J."/>
            <person name="LaButti K."/>
            <person name="Riley R."/>
            <person name="Lipzen A."/>
            <person name="Clum A."/>
            <person name="Drula E."/>
            <person name="Henrissat B."/>
            <person name="Kohler A."/>
            <person name="Grigoriev I.V."/>
            <person name="Martin F.M."/>
            <person name="Hacquard S."/>
        </authorList>
    </citation>
    <scope>NUCLEOTIDE SEQUENCE</scope>
    <source>
        <strain evidence="2">FSSC 5 MPI-SDFR-AT-0091</strain>
    </source>
</reference>
<dbReference type="AlphaFoldDB" id="A0A9P9JSB7"/>
<accession>A0A9P9JSB7</accession>
<dbReference type="Proteomes" id="UP000736672">
    <property type="component" value="Unassembled WGS sequence"/>
</dbReference>